<evidence type="ECO:0000313" key="3">
    <source>
        <dbReference type="EMBL" id="KAL3795705.1"/>
    </source>
</evidence>
<dbReference type="Proteomes" id="UP001530400">
    <property type="component" value="Unassembled WGS sequence"/>
</dbReference>
<accession>A0ABD3QC33</accession>
<dbReference type="AlphaFoldDB" id="A0ABD3QC33"/>
<dbReference type="PROSITE" id="PS50206">
    <property type="entry name" value="RHODANESE_3"/>
    <property type="match status" value="1"/>
</dbReference>
<evidence type="ECO:0000259" key="2">
    <source>
        <dbReference type="PROSITE" id="PS50206"/>
    </source>
</evidence>
<organism evidence="3 4">
    <name type="scientific">Cyclotella atomus</name>
    <dbReference type="NCBI Taxonomy" id="382360"/>
    <lineage>
        <taxon>Eukaryota</taxon>
        <taxon>Sar</taxon>
        <taxon>Stramenopiles</taxon>
        <taxon>Ochrophyta</taxon>
        <taxon>Bacillariophyta</taxon>
        <taxon>Coscinodiscophyceae</taxon>
        <taxon>Thalassiosirophycidae</taxon>
        <taxon>Stephanodiscales</taxon>
        <taxon>Stephanodiscaceae</taxon>
        <taxon>Cyclotella</taxon>
    </lineage>
</organism>
<evidence type="ECO:0000256" key="1">
    <source>
        <dbReference type="SAM" id="MobiDB-lite"/>
    </source>
</evidence>
<dbReference type="Gene3D" id="3.40.250.10">
    <property type="entry name" value="Rhodanese-like domain"/>
    <property type="match status" value="1"/>
</dbReference>
<reference evidence="3 4" key="1">
    <citation type="submission" date="2024-10" db="EMBL/GenBank/DDBJ databases">
        <title>Updated reference genomes for cyclostephanoid diatoms.</title>
        <authorList>
            <person name="Roberts W.R."/>
            <person name="Alverson A.J."/>
        </authorList>
    </citation>
    <scope>NUCLEOTIDE SEQUENCE [LARGE SCALE GENOMIC DNA]</scope>
    <source>
        <strain evidence="3 4">AJA010-31</strain>
    </source>
</reference>
<dbReference type="SUPFAM" id="SSF52821">
    <property type="entry name" value="Rhodanese/Cell cycle control phosphatase"/>
    <property type="match status" value="1"/>
</dbReference>
<dbReference type="InterPro" id="IPR001763">
    <property type="entry name" value="Rhodanese-like_dom"/>
</dbReference>
<feature type="domain" description="Rhodanese" evidence="2">
    <location>
        <begin position="113"/>
        <end position="172"/>
    </location>
</feature>
<evidence type="ECO:0000313" key="4">
    <source>
        <dbReference type="Proteomes" id="UP001530400"/>
    </source>
</evidence>
<protein>
    <recommendedName>
        <fullName evidence="2">Rhodanese domain-containing protein</fullName>
    </recommendedName>
</protein>
<name>A0ABD3QC33_9STRA</name>
<dbReference type="Pfam" id="PF00581">
    <property type="entry name" value="Rhodanese"/>
    <property type="match status" value="1"/>
</dbReference>
<proteinExistence type="predicted"/>
<dbReference type="CDD" id="cd00158">
    <property type="entry name" value="RHOD"/>
    <property type="match status" value="1"/>
</dbReference>
<gene>
    <name evidence="3" type="ORF">ACHAWO_004290</name>
</gene>
<dbReference type="InterPro" id="IPR036873">
    <property type="entry name" value="Rhodanese-like_dom_sf"/>
</dbReference>
<sequence length="181" mass="19166">MRYSKAILSIAAAVISPRSTVAFTPSTSIQVLTRSTSAITSFTPAHRSTSTSNTRTMATKAGVSTPSELETFVSSAGSKLLVVDVRHPDPEVEPGDAKSLAVAGFPKPPEYRPQAVNLPWSRETNGMELPQVDKDTPIITHCGGGGRGQKAKDYLTANGFTNVLNGGGPKETECWAVYGEK</sequence>
<comment type="caution">
    <text evidence="3">The sequence shown here is derived from an EMBL/GenBank/DDBJ whole genome shotgun (WGS) entry which is preliminary data.</text>
</comment>
<keyword evidence="4" id="KW-1185">Reference proteome</keyword>
<feature type="region of interest" description="Disordered" evidence="1">
    <location>
        <begin position="44"/>
        <end position="63"/>
    </location>
</feature>
<dbReference type="SMART" id="SM00450">
    <property type="entry name" value="RHOD"/>
    <property type="match status" value="1"/>
</dbReference>
<dbReference type="EMBL" id="JALLPJ020000312">
    <property type="protein sequence ID" value="KAL3795705.1"/>
    <property type="molecule type" value="Genomic_DNA"/>
</dbReference>